<organism evidence="1 2">
    <name type="scientific">Fusarium decemcellulare</name>
    <dbReference type="NCBI Taxonomy" id="57161"/>
    <lineage>
        <taxon>Eukaryota</taxon>
        <taxon>Fungi</taxon>
        <taxon>Dikarya</taxon>
        <taxon>Ascomycota</taxon>
        <taxon>Pezizomycotina</taxon>
        <taxon>Sordariomycetes</taxon>
        <taxon>Hypocreomycetidae</taxon>
        <taxon>Hypocreales</taxon>
        <taxon>Nectriaceae</taxon>
        <taxon>Fusarium</taxon>
        <taxon>Fusarium decemcellulare species complex</taxon>
    </lineage>
</organism>
<protein>
    <submittedName>
        <fullName evidence="1">Uncharacterized protein</fullName>
    </submittedName>
</protein>
<name>A0ACC1SIV0_9HYPO</name>
<evidence type="ECO:0000313" key="2">
    <source>
        <dbReference type="Proteomes" id="UP001148629"/>
    </source>
</evidence>
<evidence type="ECO:0000313" key="1">
    <source>
        <dbReference type="EMBL" id="KAJ3540664.1"/>
    </source>
</evidence>
<gene>
    <name evidence="1" type="ORF">NM208_g4962</name>
</gene>
<accession>A0ACC1SIV0</accession>
<reference evidence="1" key="1">
    <citation type="submission" date="2022-08" db="EMBL/GenBank/DDBJ databases">
        <title>Genome Sequence of Fusarium decemcellulare.</title>
        <authorList>
            <person name="Buettner E."/>
        </authorList>
    </citation>
    <scope>NUCLEOTIDE SEQUENCE</scope>
    <source>
        <strain evidence="1">Babe19</strain>
    </source>
</reference>
<keyword evidence="2" id="KW-1185">Reference proteome</keyword>
<proteinExistence type="predicted"/>
<dbReference type="EMBL" id="JANRMS010000395">
    <property type="protein sequence ID" value="KAJ3540664.1"/>
    <property type="molecule type" value="Genomic_DNA"/>
</dbReference>
<comment type="caution">
    <text evidence="1">The sequence shown here is derived from an EMBL/GenBank/DDBJ whole genome shotgun (WGS) entry which is preliminary data.</text>
</comment>
<sequence length="80" mass="8464">MKFSVYLTALFITGIQAAPAPADERCLEPNKVYLECGSDCPPTCDQPIPGNCNTICVPGCFCVDGFLENEAGGCVTPDKC</sequence>
<dbReference type="Proteomes" id="UP001148629">
    <property type="component" value="Unassembled WGS sequence"/>
</dbReference>